<evidence type="ECO:0000313" key="3">
    <source>
        <dbReference type="Proteomes" id="UP000770785"/>
    </source>
</evidence>
<dbReference type="InterPro" id="IPR032342">
    <property type="entry name" value="DUF4861"/>
</dbReference>
<feature type="chain" id="PRO_5045067167" description="DUF4861 domain-containing protein" evidence="1">
    <location>
        <begin position="25"/>
        <end position="319"/>
    </location>
</feature>
<sequence>MLAPLLGTCGLALMLFSCGGGDQATTSNNDVATTDETIRTNIRLAKRNAQNEFVEGTEFIRDADHVGQIMPARYQNEGPAWENENIGFRMYWDERNGIDIHGKKVRDMVMDTVGLDGNNYHEMSDWGMDVLKAGNSLGAGSIALMIDGEVYRIGDAREEKITITEEGAERSAFLLEYNGLEIAGRTIDLDWNISIEAGTHGYESTVTATGLTGGESLIIGIVNLHSDTLYTVEKEDRFVAYTHGPQAEKEYYLGMAVSVDEADFVDHGELAPEAQPVASTYYVRAKLENGKPVGYRFTAGWAPGHPEFERREAFEAVIQ</sequence>
<reference evidence="2 3" key="1">
    <citation type="submission" date="2020-03" db="EMBL/GenBank/DDBJ databases">
        <title>Genomic Encyclopedia of Type Strains, Phase IV (KMG-IV): sequencing the most valuable type-strain genomes for metagenomic binning, comparative biology and taxonomic classification.</title>
        <authorList>
            <person name="Goeker M."/>
        </authorList>
    </citation>
    <scope>NUCLEOTIDE SEQUENCE [LARGE SCALE GENOMIC DNA]</scope>
    <source>
        <strain evidence="2 3">DSM 105096</strain>
    </source>
</reference>
<dbReference type="RefSeq" id="WP_168037928.1">
    <property type="nucleotide sequence ID" value="NZ_JAATJH010000004.1"/>
</dbReference>
<feature type="signal peptide" evidence="1">
    <location>
        <begin position="1"/>
        <end position="24"/>
    </location>
</feature>
<comment type="caution">
    <text evidence="2">The sequence shown here is derived from an EMBL/GenBank/DDBJ whole genome shotgun (WGS) entry which is preliminary data.</text>
</comment>
<keyword evidence="3" id="KW-1185">Reference proteome</keyword>
<dbReference type="EMBL" id="JAATJH010000004">
    <property type="protein sequence ID" value="NJC27114.1"/>
    <property type="molecule type" value="Genomic_DNA"/>
</dbReference>
<protein>
    <recommendedName>
        <fullName evidence="4">DUF4861 domain-containing protein</fullName>
    </recommendedName>
</protein>
<accession>A0ABX0XCV0</accession>
<organism evidence="2 3">
    <name type="scientific">Neolewinella antarctica</name>
    <dbReference type="NCBI Taxonomy" id="442734"/>
    <lineage>
        <taxon>Bacteria</taxon>
        <taxon>Pseudomonadati</taxon>
        <taxon>Bacteroidota</taxon>
        <taxon>Saprospiria</taxon>
        <taxon>Saprospirales</taxon>
        <taxon>Lewinellaceae</taxon>
        <taxon>Neolewinella</taxon>
    </lineage>
</organism>
<keyword evidence="1" id="KW-0732">Signal</keyword>
<evidence type="ECO:0000256" key="1">
    <source>
        <dbReference type="SAM" id="SignalP"/>
    </source>
</evidence>
<evidence type="ECO:0008006" key="4">
    <source>
        <dbReference type="Google" id="ProtNLM"/>
    </source>
</evidence>
<evidence type="ECO:0000313" key="2">
    <source>
        <dbReference type="EMBL" id="NJC27114.1"/>
    </source>
</evidence>
<proteinExistence type="predicted"/>
<dbReference type="Proteomes" id="UP000770785">
    <property type="component" value="Unassembled WGS sequence"/>
</dbReference>
<dbReference type="Pfam" id="PF16153">
    <property type="entry name" value="DUF4861"/>
    <property type="match status" value="1"/>
</dbReference>
<name>A0ABX0XCV0_9BACT</name>
<gene>
    <name evidence="2" type="ORF">GGR27_002627</name>
</gene>